<gene>
    <name evidence="2" type="ORF">S03H2_51016</name>
</gene>
<accession>X1HIG9</accession>
<sequence length="161" mass="17681">MAYSPDKHDIGLVRTDGTEIGLMLARDKNDIPQYYKDDDPFLPNQFLTGVPGYGNLPPEKQVAIRGDDWRHGFGQQFYSTEKDKAYWSSIGADGRFRGMAVAGMKASTVTKPSLSVPTATIGNAGFEDWSNGNPDDWTETEKGTAQEAGVEDSISNKRWAA</sequence>
<protein>
    <submittedName>
        <fullName evidence="2">Uncharacterized protein</fullName>
    </submittedName>
</protein>
<evidence type="ECO:0000256" key="1">
    <source>
        <dbReference type="SAM" id="MobiDB-lite"/>
    </source>
</evidence>
<comment type="caution">
    <text evidence="2">The sequence shown here is derived from an EMBL/GenBank/DDBJ whole genome shotgun (WGS) entry which is preliminary data.</text>
</comment>
<proteinExistence type="predicted"/>
<evidence type="ECO:0000313" key="2">
    <source>
        <dbReference type="EMBL" id="GAH69931.1"/>
    </source>
</evidence>
<dbReference type="EMBL" id="BARU01032340">
    <property type="protein sequence ID" value="GAH69931.1"/>
    <property type="molecule type" value="Genomic_DNA"/>
</dbReference>
<organism evidence="2">
    <name type="scientific">marine sediment metagenome</name>
    <dbReference type="NCBI Taxonomy" id="412755"/>
    <lineage>
        <taxon>unclassified sequences</taxon>
        <taxon>metagenomes</taxon>
        <taxon>ecological metagenomes</taxon>
    </lineage>
</organism>
<feature type="region of interest" description="Disordered" evidence="1">
    <location>
        <begin position="125"/>
        <end position="161"/>
    </location>
</feature>
<reference evidence="2" key="1">
    <citation type="journal article" date="2014" name="Front. Microbiol.">
        <title>High frequency of phylogenetically diverse reductive dehalogenase-homologous genes in deep subseafloor sedimentary metagenomes.</title>
        <authorList>
            <person name="Kawai M."/>
            <person name="Futagami T."/>
            <person name="Toyoda A."/>
            <person name="Takaki Y."/>
            <person name="Nishi S."/>
            <person name="Hori S."/>
            <person name="Arai W."/>
            <person name="Tsubouchi T."/>
            <person name="Morono Y."/>
            <person name="Uchiyama I."/>
            <person name="Ito T."/>
            <person name="Fujiyama A."/>
            <person name="Inagaki F."/>
            <person name="Takami H."/>
        </authorList>
    </citation>
    <scope>NUCLEOTIDE SEQUENCE</scope>
    <source>
        <strain evidence="2">Expedition CK06-06</strain>
    </source>
</reference>
<dbReference type="AlphaFoldDB" id="X1HIG9"/>
<name>X1HIG9_9ZZZZ</name>